<comment type="caution">
    <text evidence="18">The sequence shown here is derived from an EMBL/GenBank/DDBJ whole genome shotgun (WGS) entry which is preliminary data.</text>
</comment>
<organism evidence="18 19">
    <name type="scientific">Blastomyces silverae</name>
    <dbReference type="NCBI Taxonomy" id="2060906"/>
    <lineage>
        <taxon>Eukaryota</taxon>
        <taxon>Fungi</taxon>
        <taxon>Dikarya</taxon>
        <taxon>Ascomycota</taxon>
        <taxon>Pezizomycotina</taxon>
        <taxon>Eurotiomycetes</taxon>
        <taxon>Eurotiomycetidae</taxon>
        <taxon>Onygenales</taxon>
        <taxon>Ajellomycetaceae</taxon>
        <taxon>Blastomyces</taxon>
    </lineage>
</organism>
<evidence type="ECO:0000256" key="4">
    <source>
        <dbReference type="ARBA" id="ARBA00022525"/>
    </source>
</evidence>
<dbReference type="PRINTS" id="PR00723">
    <property type="entry name" value="SUBTILISIN"/>
</dbReference>
<feature type="active site" description="Charge relay system" evidence="12">
    <location>
        <position position="157"/>
    </location>
</feature>
<feature type="active site" description="Charge relay system" evidence="12">
    <location>
        <position position="343"/>
    </location>
</feature>
<keyword evidence="10" id="KW-0865">Zymogen</keyword>
<dbReference type="Gene3D" id="3.40.50.200">
    <property type="entry name" value="Peptidase S8/S53 domain"/>
    <property type="match status" value="1"/>
</dbReference>
<keyword evidence="5 12" id="KW-0645">Protease</keyword>
<dbReference type="PROSITE" id="PS00137">
    <property type="entry name" value="SUBTILASE_HIS"/>
    <property type="match status" value="1"/>
</dbReference>
<dbReference type="PROSITE" id="PS00138">
    <property type="entry name" value="SUBTILASE_SER"/>
    <property type="match status" value="1"/>
</dbReference>
<dbReference type="InterPro" id="IPR034193">
    <property type="entry name" value="PCSK9_ProteinaseK-like"/>
</dbReference>
<evidence type="ECO:0000256" key="7">
    <source>
        <dbReference type="ARBA" id="ARBA00022801"/>
    </source>
</evidence>
<evidence type="ECO:0000256" key="14">
    <source>
        <dbReference type="SAM" id="MobiDB-lite"/>
    </source>
</evidence>
<evidence type="ECO:0000256" key="10">
    <source>
        <dbReference type="ARBA" id="ARBA00023145"/>
    </source>
</evidence>
<dbReference type="PROSITE" id="PS51892">
    <property type="entry name" value="SUBTILASE"/>
    <property type="match status" value="1"/>
</dbReference>
<dbReference type="InterPro" id="IPR022398">
    <property type="entry name" value="Peptidase_S8_His-AS"/>
</dbReference>
<evidence type="ECO:0000256" key="9">
    <source>
        <dbReference type="ARBA" id="ARBA00023026"/>
    </source>
</evidence>
<dbReference type="GO" id="GO:0004252">
    <property type="term" value="F:serine-type endopeptidase activity"/>
    <property type="evidence" value="ECO:0007669"/>
    <property type="project" value="UniProtKB-UniRule"/>
</dbReference>
<comment type="function">
    <text evidence="1">Secreted subtilisin-like serine protease with keratinolytic activity that contributes to pathogenicity.</text>
</comment>
<dbReference type="AlphaFoldDB" id="A0A0H1BHW0"/>
<feature type="region of interest" description="Disordered" evidence="14">
    <location>
        <begin position="379"/>
        <end position="426"/>
    </location>
</feature>
<gene>
    <name evidence="18" type="ORF">EMPG_13926</name>
</gene>
<dbReference type="InterPro" id="IPR000209">
    <property type="entry name" value="Peptidase_S8/S53_dom"/>
</dbReference>
<dbReference type="EMBL" id="LDEV01001922">
    <property type="protein sequence ID" value="KLJ10703.1"/>
    <property type="molecule type" value="Genomic_DNA"/>
</dbReference>
<feature type="signal peptide" evidence="15">
    <location>
        <begin position="1"/>
        <end position="20"/>
    </location>
</feature>
<dbReference type="Pfam" id="PF00082">
    <property type="entry name" value="Peptidase_S8"/>
    <property type="match status" value="1"/>
</dbReference>
<dbReference type="PANTHER" id="PTHR43806:SF66">
    <property type="entry name" value="SERIN ENDOPEPTIDASE"/>
    <property type="match status" value="1"/>
</dbReference>
<comment type="similarity">
    <text evidence="3 12 13">Belongs to the peptidase S8 family.</text>
</comment>
<dbReference type="Pfam" id="PF05922">
    <property type="entry name" value="Inhibitor_I9"/>
    <property type="match status" value="1"/>
</dbReference>
<dbReference type="InterPro" id="IPR037045">
    <property type="entry name" value="S8pro/Inhibitor_I9_sf"/>
</dbReference>
<dbReference type="SUPFAM" id="SSF52743">
    <property type="entry name" value="Subtilisin-like"/>
    <property type="match status" value="1"/>
</dbReference>
<dbReference type="Proteomes" id="UP000053573">
    <property type="component" value="Unassembled WGS sequence"/>
</dbReference>
<evidence type="ECO:0000256" key="8">
    <source>
        <dbReference type="ARBA" id="ARBA00022825"/>
    </source>
</evidence>
<dbReference type="InterPro" id="IPR036852">
    <property type="entry name" value="Peptidase_S8/S53_dom_sf"/>
</dbReference>
<keyword evidence="6 15" id="KW-0732">Signal</keyword>
<name>A0A0H1BHW0_9EURO</name>
<evidence type="ECO:0000256" key="5">
    <source>
        <dbReference type="ARBA" id="ARBA00022670"/>
    </source>
</evidence>
<dbReference type="Gene3D" id="3.30.70.80">
    <property type="entry name" value="Peptidase S8 propeptide/proteinase inhibitor I9"/>
    <property type="match status" value="1"/>
</dbReference>
<evidence type="ECO:0000256" key="1">
    <source>
        <dbReference type="ARBA" id="ARBA00002101"/>
    </source>
</evidence>
<evidence type="ECO:0000313" key="18">
    <source>
        <dbReference type="EMBL" id="KLJ10703.1"/>
    </source>
</evidence>
<feature type="compositionally biased region" description="Basic residues" evidence="14">
    <location>
        <begin position="399"/>
        <end position="412"/>
    </location>
</feature>
<evidence type="ECO:0000256" key="13">
    <source>
        <dbReference type="RuleBase" id="RU003355"/>
    </source>
</evidence>
<keyword evidence="11" id="KW-0325">Glycoprotein</keyword>
<feature type="domain" description="Inhibitor I9" evidence="17">
    <location>
        <begin position="36"/>
        <end position="114"/>
    </location>
</feature>
<comment type="subcellular location">
    <subcellularLocation>
        <location evidence="2">Secreted</location>
    </subcellularLocation>
</comment>
<feature type="domain" description="Peptidase S8/S53" evidence="16">
    <location>
        <begin position="148"/>
        <end position="359"/>
    </location>
</feature>
<dbReference type="CDD" id="cd04077">
    <property type="entry name" value="Peptidases_S8_PCSK9_ProteinaseK_like"/>
    <property type="match status" value="1"/>
</dbReference>
<feature type="active site" description="Charge relay system" evidence="12">
    <location>
        <position position="188"/>
    </location>
</feature>
<dbReference type="PANTHER" id="PTHR43806">
    <property type="entry name" value="PEPTIDASE S8"/>
    <property type="match status" value="1"/>
</dbReference>
<dbReference type="InterPro" id="IPR015500">
    <property type="entry name" value="Peptidase_S8_subtilisin-rel"/>
</dbReference>
<evidence type="ECO:0000313" key="19">
    <source>
        <dbReference type="Proteomes" id="UP000053573"/>
    </source>
</evidence>
<dbReference type="FunFam" id="3.40.50.200:FF:000014">
    <property type="entry name" value="Proteinase K"/>
    <property type="match status" value="1"/>
</dbReference>
<dbReference type="InterPro" id="IPR023828">
    <property type="entry name" value="Peptidase_S8_Ser-AS"/>
</dbReference>
<dbReference type="GO" id="GO:0005576">
    <property type="term" value="C:extracellular region"/>
    <property type="evidence" value="ECO:0007669"/>
    <property type="project" value="UniProtKB-SubCell"/>
</dbReference>
<evidence type="ECO:0000256" key="6">
    <source>
        <dbReference type="ARBA" id="ARBA00022729"/>
    </source>
</evidence>
<dbReference type="InterPro" id="IPR010259">
    <property type="entry name" value="S8pro/Inhibitor_I9"/>
</dbReference>
<sequence length="426" mass="44694">MHFFDTILPLALVALSTADAATVLKAPRNSHAIPNSYIVVMKPGMSDDKFESHRSWVSNKLSASDSVNNGGVRRDFNFDSQFKAYSGVFGEDVVKQISDDKDVAYIEPDIVIKLDKMLIQKTVPSYGLARISSTKPGTQDYIYDSSAGEGITAYVIDTGIDVNHTDFGGRAIWGTNTIDSRDEDCESHGTHVAGTIGGKKYGVAKKATLVAVKVFSCDEDGGGSNVVDGIFWAMKHAAEHGGTEKAIMNLSLGGPVSRSLNEAAAAAVRAGMFLAVSAGNEAIDASKRSPASEPTVCTIGATDSKDEIADFSNFGSGVDLFAPGVEIVSTMPNGTTGAKDGTSMSSPHAAGVAAYLMALEGISGGVVCDRLKELAKDSVKGAPMGTPPKLLFNGAVEGKKKKTKTKVPKKPKRPAECPPCEAKASF</sequence>
<evidence type="ECO:0000256" key="2">
    <source>
        <dbReference type="ARBA" id="ARBA00004613"/>
    </source>
</evidence>
<evidence type="ECO:0000259" key="16">
    <source>
        <dbReference type="Pfam" id="PF00082"/>
    </source>
</evidence>
<keyword evidence="7 12" id="KW-0378">Hydrolase</keyword>
<proteinExistence type="inferred from homology"/>
<evidence type="ECO:0000256" key="11">
    <source>
        <dbReference type="ARBA" id="ARBA00023180"/>
    </source>
</evidence>
<protein>
    <submittedName>
        <fullName evidence="18">Uncharacterized protein</fullName>
    </submittedName>
</protein>
<keyword evidence="4" id="KW-0964">Secreted</keyword>
<evidence type="ECO:0000256" key="3">
    <source>
        <dbReference type="ARBA" id="ARBA00011073"/>
    </source>
</evidence>
<feature type="chain" id="PRO_5005199642" evidence="15">
    <location>
        <begin position="21"/>
        <end position="426"/>
    </location>
</feature>
<dbReference type="OrthoDB" id="206201at2759"/>
<evidence type="ECO:0000259" key="17">
    <source>
        <dbReference type="Pfam" id="PF05922"/>
    </source>
</evidence>
<keyword evidence="8 12" id="KW-0720">Serine protease</keyword>
<dbReference type="PROSITE" id="PS00136">
    <property type="entry name" value="SUBTILASE_ASP"/>
    <property type="match status" value="1"/>
</dbReference>
<dbReference type="GO" id="GO:0006508">
    <property type="term" value="P:proteolysis"/>
    <property type="evidence" value="ECO:0007669"/>
    <property type="project" value="UniProtKB-KW"/>
</dbReference>
<dbReference type="SUPFAM" id="SSF54897">
    <property type="entry name" value="Protease propeptides/inhibitors"/>
    <property type="match status" value="1"/>
</dbReference>
<reference evidence="19" key="1">
    <citation type="journal article" date="2015" name="PLoS Genet.">
        <title>The dynamic genome and transcriptome of the human fungal pathogen Blastomyces and close relative Emmonsia.</title>
        <authorList>
            <person name="Munoz J.F."/>
            <person name="Gauthier G.M."/>
            <person name="Desjardins C.A."/>
            <person name="Gallo J.E."/>
            <person name="Holder J."/>
            <person name="Sullivan T.D."/>
            <person name="Marty A.J."/>
            <person name="Carmen J.C."/>
            <person name="Chen Z."/>
            <person name="Ding L."/>
            <person name="Gujja S."/>
            <person name="Magrini V."/>
            <person name="Misas E."/>
            <person name="Mitreva M."/>
            <person name="Priest M."/>
            <person name="Saif S."/>
            <person name="Whiston E.A."/>
            <person name="Young S."/>
            <person name="Zeng Q."/>
            <person name="Goldman W.E."/>
            <person name="Mardis E.R."/>
            <person name="Taylor J.W."/>
            <person name="McEwen J.G."/>
            <person name="Clay O.K."/>
            <person name="Klein B.S."/>
            <person name="Cuomo C.A."/>
        </authorList>
    </citation>
    <scope>NUCLEOTIDE SEQUENCE [LARGE SCALE GENOMIC DNA]</scope>
    <source>
        <strain evidence="19">UAMH 139</strain>
    </source>
</reference>
<keyword evidence="19" id="KW-1185">Reference proteome</keyword>
<dbReference type="InterPro" id="IPR050131">
    <property type="entry name" value="Peptidase_S8_subtilisin-like"/>
</dbReference>
<keyword evidence="9" id="KW-0843">Virulence</keyword>
<evidence type="ECO:0000256" key="15">
    <source>
        <dbReference type="SAM" id="SignalP"/>
    </source>
</evidence>
<accession>A0A0H1BHW0</accession>
<dbReference type="InterPro" id="IPR023827">
    <property type="entry name" value="Peptidase_S8_Asp-AS"/>
</dbReference>
<dbReference type="STRING" id="2060906.A0A0H1BHW0"/>
<evidence type="ECO:0000256" key="12">
    <source>
        <dbReference type="PROSITE-ProRule" id="PRU01240"/>
    </source>
</evidence>